<evidence type="ECO:0000256" key="2">
    <source>
        <dbReference type="ARBA" id="ARBA00023015"/>
    </source>
</evidence>
<evidence type="ECO:0000259" key="5">
    <source>
        <dbReference type="PROSITE" id="PS50931"/>
    </source>
</evidence>
<dbReference type="PANTHER" id="PTHR30126:SF40">
    <property type="entry name" value="HTH-TYPE TRANSCRIPTIONAL REGULATOR GLTR"/>
    <property type="match status" value="1"/>
</dbReference>
<evidence type="ECO:0000256" key="3">
    <source>
        <dbReference type="ARBA" id="ARBA00023125"/>
    </source>
</evidence>
<keyword evidence="2" id="KW-0805">Transcription regulation</keyword>
<dbReference type="Pfam" id="PF00126">
    <property type="entry name" value="HTH_1"/>
    <property type="match status" value="1"/>
</dbReference>
<dbReference type="FunFam" id="1.10.10.10:FF:000001">
    <property type="entry name" value="LysR family transcriptional regulator"/>
    <property type="match status" value="1"/>
</dbReference>
<sequence>MRIEYLHYFIEVARCRSINKASKNLRLTQANLSKMMAALERHFATPLFERSNRGITLTEHGKHVLEWSQKVMAEQTQLIQAFAEDKTHQNRQGKLTILCPANIAGDSNANVINKFTGEYPNLTISYQEMGVPEIIKQVHKNRDYVGIIMLIDHMYNELITDELCYYPMRDIKFVVYSHKDSRFAKQGFKSISLKALSKEQLILYKPTSLSPSPFEDLFDQYGLDNIKFSVSNLFTFYDILQKGQYITLGAARQAKFFPKVLDGLVTTPIRDKINCRIGILIHRENKDNTMIQQFIRFYSESK</sequence>
<dbReference type="InterPro" id="IPR036390">
    <property type="entry name" value="WH_DNA-bd_sf"/>
</dbReference>
<organism evidence="6">
    <name type="scientific">Desulfitobacterium hafniense</name>
    <name type="common">Desulfitobacterium frappieri</name>
    <dbReference type="NCBI Taxonomy" id="49338"/>
    <lineage>
        <taxon>Bacteria</taxon>
        <taxon>Bacillati</taxon>
        <taxon>Bacillota</taxon>
        <taxon>Clostridia</taxon>
        <taxon>Eubacteriales</taxon>
        <taxon>Desulfitobacteriaceae</taxon>
        <taxon>Desulfitobacterium</taxon>
    </lineage>
</organism>
<comment type="similarity">
    <text evidence="1">Belongs to the LysR transcriptional regulatory family.</text>
</comment>
<dbReference type="SUPFAM" id="SSF46785">
    <property type="entry name" value="Winged helix' DNA-binding domain"/>
    <property type="match status" value="1"/>
</dbReference>
<dbReference type="EMBL" id="LK996017">
    <property type="protein sequence ID" value="CDX00648.1"/>
    <property type="molecule type" value="Genomic_DNA"/>
</dbReference>
<dbReference type="SUPFAM" id="SSF53850">
    <property type="entry name" value="Periplasmic binding protein-like II"/>
    <property type="match status" value="1"/>
</dbReference>
<evidence type="ECO:0000256" key="4">
    <source>
        <dbReference type="ARBA" id="ARBA00023163"/>
    </source>
</evidence>
<dbReference type="PATRIC" id="fig|49338.4.peg.815"/>
<keyword evidence="4" id="KW-0804">Transcription</keyword>
<dbReference type="Gene3D" id="3.40.190.290">
    <property type="match status" value="1"/>
</dbReference>
<dbReference type="PANTHER" id="PTHR30126">
    <property type="entry name" value="HTH-TYPE TRANSCRIPTIONAL REGULATOR"/>
    <property type="match status" value="1"/>
</dbReference>
<proteinExistence type="inferred from homology"/>
<dbReference type="GO" id="GO:0000976">
    <property type="term" value="F:transcription cis-regulatory region binding"/>
    <property type="evidence" value="ECO:0007669"/>
    <property type="project" value="TreeGrafter"/>
</dbReference>
<dbReference type="InterPro" id="IPR005119">
    <property type="entry name" value="LysR_subst-bd"/>
</dbReference>
<dbReference type="Pfam" id="PF03466">
    <property type="entry name" value="LysR_substrate"/>
    <property type="match status" value="1"/>
</dbReference>
<evidence type="ECO:0000313" key="6">
    <source>
        <dbReference type="EMBL" id="CDX00648.1"/>
    </source>
</evidence>
<dbReference type="PROSITE" id="PS50931">
    <property type="entry name" value="HTH_LYSR"/>
    <property type="match status" value="1"/>
</dbReference>
<keyword evidence="3" id="KW-0238">DNA-binding</keyword>
<dbReference type="CDD" id="cd05466">
    <property type="entry name" value="PBP2_LTTR_substrate"/>
    <property type="match status" value="1"/>
</dbReference>
<name>A0A098AVN7_DESHA</name>
<protein>
    <submittedName>
        <fullName evidence="6">Transcriptional regulator</fullName>
    </submittedName>
</protein>
<dbReference type="RefSeq" id="WP_018214289.1">
    <property type="nucleotide sequence ID" value="NZ_LK996017.1"/>
</dbReference>
<dbReference type="GO" id="GO:0003700">
    <property type="term" value="F:DNA-binding transcription factor activity"/>
    <property type="evidence" value="ECO:0007669"/>
    <property type="project" value="InterPro"/>
</dbReference>
<dbReference type="InterPro" id="IPR000847">
    <property type="entry name" value="LysR_HTH_N"/>
</dbReference>
<accession>A0A098AVN7</accession>
<dbReference type="InterPro" id="IPR036388">
    <property type="entry name" value="WH-like_DNA-bd_sf"/>
</dbReference>
<dbReference type="AlphaFoldDB" id="A0A098AVN7"/>
<dbReference type="Gene3D" id="1.10.10.10">
    <property type="entry name" value="Winged helix-like DNA-binding domain superfamily/Winged helix DNA-binding domain"/>
    <property type="match status" value="1"/>
</dbReference>
<gene>
    <name evidence="6" type="ORF">DPCES_0761</name>
</gene>
<feature type="domain" description="HTH lysR-type" evidence="5">
    <location>
        <begin position="1"/>
        <end position="58"/>
    </location>
</feature>
<reference evidence="6" key="1">
    <citation type="submission" date="2014-07" db="EMBL/GenBank/DDBJ databases">
        <authorList>
            <person name="Hornung V.Bastian."/>
        </authorList>
    </citation>
    <scope>NUCLEOTIDE SEQUENCE</scope>
    <source>
        <strain evidence="6">PCE-S</strain>
    </source>
</reference>
<evidence type="ECO:0000256" key="1">
    <source>
        <dbReference type="ARBA" id="ARBA00009437"/>
    </source>
</evidence>